<name>A0A814UMB9_ADIRI</name>
<dbReference type="Gene3D" id="1.10.510.10">
    <property type="entry name" value="Transferase(Phosphotransferase) domain 1"/>
    <property type="match status" value="1"/>
</dbReference>
<comment type="caution">
    <text evidence="3">The sequence shown here is derived from an EMBL/GenBank/DDBJ whole genome shotgun (WGS) entry which is preliminary data.</text>
</comment>
<protein>
    <recommendedName>
        <fullName evidence="2">Protein kinase domain-containing protein</fullName>
    </recommendedName>
</protein>
<dbReference type="Proteomes" id="UP000663852">
    <property type="component" value="Unassembled WGS sequence"/>
</dbReference>
<dbReference type="AlphaFoldDB" id="A0A814UMB9"/>
<dbReference type="PANTHER" id="PTHR24416">
    <property type="entry name" value="TYROSINE-PROTEIN KINASE RECEPTOR"/>
    <property type="match status" value="1"/>
</dbReference>
<dbReference type="OrthoDB" id="4062651at2759"/>
<accession>A0A814UMB9</accession>
<feature type="compositionally biased region" description="Low complexity" evidence="1">
    <location>
        <begin position="379"/>
        <end position="391"/>
    </location>
</feature>
<gene>
    <name evidence="3" type="ORF">EDS130_LOCUS24143</name>
</gene>
<dbReference type="InterPro" id="IPR011009">
    <property type="entry name" value="Kinase-like_dom_sf"/>
</dbReference>
<proteinExistence type="predicted"/>
<dbReference type="PRINTS" id="PR00109">
    <property type="entry name" value="TYRKINASE"/>
</dbReference>
<dbReference type="GO" id="GO:0004714">
    <property type="term" value="F:transmembrane receptor protein tyrosine kinase activity"/>
    <property type="evidence" value="ECO:0007669"/>
    <property type="project" value="TreeGrafter"/>
</dbReference>
<feature type="compositionally biased region" description="Polar residues" evidence="1">
    <location>
        <begin position="553"/>
        <end position="570"/>
    </location>
</feature>
<dbReference type="PROSITE" id="PS00109">
    <property type="entry name" value="PROTEIN_KINASE_TYR"/>
    <property type="match status" value="1"/>
</dbReference>
<dbReference type="GO" id="GO:0005524">
    <property type="term" value="F:ATP binding"/>
    <property type="evidence" value="ECO:0007669"/>
    <property type="project" value="InterPro"/>
</dbReference>
<dbReference type="SUPFAM" id="SSF56112">
    <property type="entry name" value="Protein kinase-like (PK-like)"/>
    <property type="match status" value="1"/>
</dbReference>
<dbReference type="Pfam" id="PF07714">
    <property type="entry name" value="PK_Tyr_Ser-Thr"/>
    <property type="match status" value="1"/>
</dbReference>
<dbReference type="PROSITE" id="PS50011">
    <property type="entry name" value="PROTEIN_KINASE_DOM"/>
    <property type="match status" value="1"/>
</dbReference>
<evidence type="ECO:0000313" key="3">
    <source>
        <dbReference type="EMBL" id="CAF1179149.1"/>
    </source>
</evidence>
<dbReference type="InterPro" id="IPR000719">
    <property type="entry name" value="Prot_kinase_dom"/>
</dbReference>
<dbReference type="GO" id="GO:0043235">
    <property type="term" value="C:receptor complex"/>
    <property type="evidence" value="ECO:0007669"/>
    <property type="project" value="TreeGrafter"/>
</dbReference>
<dbReference type="InterPro" id="IPR008266">
    <property type="entry name" value="Tyr_kinase_AS"/>
</dbReference>
<reference evidence="3" key="1">
    <citation type="submission" date="2021-02" db="EMBL/GenBank/DDBJ databases">
        <authorList>
            <person name="Nowell W R."/>
        </authorList>
    </citation>
    <scope>NUCLEOTIDE SEQUENCE</scope>
</reference>
<dbReference type="GO" id="GO:0007169">
    <property type="term" value="P:cell surface receptor protein tyrosine kinase signaling pathway"/>
    <property type="evidence" value="ECO:0007669"/>
    <property type="project" value="TreeGrafter"/>
</dbReference>
<dbReference type="EMBL" id="CAJNOJ010000135">
    <property type="protein sequence ID" value="CAF1179149.1"/>
    <property type="molecule type" value="Genomic_DNA"/>
</dbReference>
<dbReference type="GO" id="GO:0005886">
    <property type="term" value="C:plasma membrane"/>
    <property type="evidence" value="ECO:0007669"/>
    <property type="project" value="TreeGrafter"/>
</dbReference>
<evidence type="ECO:0000259" key="2">
    <source>
        <dbReference type="PROSITE" id="PS50011"/>
    </source>
</evidence>
<evidence type="ECO:0000313" key="4">
    <source>
        <dbReference type="Proteomes" id="UP000663852"/>
    </source>
</evidence>
<dbReference type="InterPro" id="IPR050122">
    <property type="entry name" value="RTK"/>
</dbReference>
<feature type="region of interest" description="Disordered" evidence="1">
    <location>
        <begin position="368"/>
        <end position="393"/>
    </location>
</feature>
<sequence length="594" mass="68763">MDLYRISLNTLRSQSQYKEDVDIEIGEKLMGASGKIFYRARWLNGRNSPIVVLEMTGEGAAVEIIRYISLDHPNIIKTHGTITPNPERERFRESVLLLQEYAEDGDLWRLLNGRVFIPSSRVLLEIFIQICCAMIYLSDHQIIHGDLACRNVLVVRSHPTDPKGNLVKLIDFGLTQDLSNSSMTEIIYPIRYAAPEIIASGGLFGYSQASDVYSFAVLMWEAYSSEKNYPYDSIFDDNEVAQRKRQGELLPKPPKCDADIWALMLECWKERADDRPDFKSIHTQLLEIQQTERSSSMMNLSFDGRQTSLYRSNYELQGDFGRGNSVEANSHRYSLSSSEYESDDNEFDLCNFCHQQFSTGQINIHENNCLQNPKNQRTNRYSSNKSRSNSRMYKHYGYDSSRLSSFDRPDDRPPLRYTSEISINTFDKRMKSARVVPIHPIENLRTEELPCEICNKLFPASEYSQHQAECVRRDQNRIESIRLQIQNERDVTTVICQYCQRNCLINNLNDHEATCLCNPFNMFESQPPLTLTRSVSTPAIPKPNHVEQERRTPNTSIQSANTRNRNQSRNVPEKKTLKSRLHSFFSRFNPFKKK</sequence>
<evidence type="ECO:0000256" key="1">
    <source>
        <dbReference type="SAM" id="MobiDB-lite"/>
    </source>
</evidence>
<dbReference type="PANTHER" id="PTHR24416:SF611">
    <property type="entry name" value="TYROSINE-PROTEIN KINASE TRANSMEMBRANE RECEPTOR ROR"/>
    <property type="match status" value="1"/>
</dbReference>
<feature type="domain" description="Protein kinase" evidence="2">
    <location>
        <begin position="23"/>
        <end position="285"/>
    </location>
</feature>
<feature type="compositionally biased region" description="Polar residues" evidence="1">
    <location>
        <begin position="368"/>
        <end position="378"/>
    </location>
</feature>
<feature type="region of interest" description="Disordered" evidence="1">
    <location>
        <begin position="532"/>
        <end position="576"/>
    </location>
</feature>
<organism evidence="3 4">
    <name type="scientific">Adineta ricciae</name>
    <name type="common">Rotifer</name>
    <dbReference type="NCBI Taxonomy" id="249248"/>
    <lineage>
        <taxon>Eukaryota</taxon>
        <taxon>Metazoa</taxon>
        <taxon>Spiralia</taxon>
        <taxon>Gnathifera</taxon>
        <taxon>Rotifera</taxon>
        <taxon>Eurotatoria</taxon>
        <taxon>Bdelloidea</taxon>
        <taxon>Adinetida</taxon>
        <taxon>Adinetidae</taxon>
        <taxon>Adineta</taxon>
    </lineage>
</organism>
<dbReference type="InterPro" id="IPR001245">
    <property type="entry name" value="Ser-Thr/Tyr_kinase_cat_dom"/>
</dbReference>